<comment type="caution">
    <text evidence="1">The sequence shown here is derived from an EMBL/GenBank/DDBJ whole genome shotgun (WGS) entry which is preliminary data.</text>
</comment>
<gene>
    <name evidence="1" type="ORF">AVEN_251267_1</name>
</gene>
<name>A0A4Y2THX1_ARAVE</name>
<dbReference type="AlphaFoldDB" id="A0A4Y2THX1"/>
<evidence type="ECO:0000313" key="1">
    <source>
        <dbReference type="EMBL" id="GBN99009.1"/>
    </source>
</evidence>
<sequence>MRVQQSTNNSGRVMRNTEGRYKISRLNKCLIKNGTVHQRDTFPVEMLSATHRVKNSRSSFRFPDLGCTNTTEVALRPFTFSVSILFLSFPSLLTILPSKDRTVVFVLPPGDSSSSWTNHPTAVVCLPSWC</sequence>
<evidence type="ECO:0000313" key="2">
    <source>
        <dbReference type="Proteomes" id="UP000499080"/>
    </source>
</evidence>
<organism evidence="1 2">
    <name type="scientific">Araneus ventricosus</name>
    <name type="common">Orbweaver spider</name>
    <name type="synonym">Epeira ventricosa</name>
    <dbReference type="NCBI Taxonomy" id="182803"/>
    <lineage>
        <taxon>Eukaryota</taxon>
        <taxon>Metazoa</taxon>
        <taxon>Ecdysozoa</taxon>
        <taxon>Arthropoda</taxon>
        <taxon>Chelicerata</taxon>
        <taxon>Arachnida</taxon>
        <taxon>Araneae</taxon>
        <taxon>Araneomorphae</taxon>
        <taxon>Entelegynae</taxon>
        <taxon>Araneoidea</taxon>
        <taxon>Araneidae</taxon>
        <taxon>Araneus</taxon>
    </lineage>
</organism>
<proteinExistence type="predicted"/>
<dbReference type="Proteomes" id="UP000499080">
    <property type="component" value="Unassembled WGS sequence"/>
</dbReference>
<keyword evidence="2" id="KW-1185">Reference proteome</keyword>
<reference evidence="1 2" key="1">
    <citation type="journal article" date="2019" name="Sci. Rep.">
        <title>Orb-weaving spider Araneus ventricosus genome elucidates the spidroin gene catalogue.</title>
        <authorList>
            <person name="Kono N."/>
            <person name="Nakamura H."/>
            <person name="Ohtoshi R."/>
            <person name="Moran D.A.P."/>
            <person name="Shinohara A."/>
            <person name="Yoshida Y."/>
            <person name="Fujiwara M."/>
            <person name="Mori M."/>
            <person name="Tomita M."/>
            <person name="Arakawa K."/>
        </authorList>
    </citation>
    <scope>NUCLEOTIDE SEQUENCE [LARGE SCALE GENOMIC DNA]</scope>
</reference>
<accession>A0A4Y2THX1</accession>
<dbReference type="EMBL" id="BGPR01028084">
    <property type="protein sequence ID" value="GBN99009.1"/>
    <property type="molecule type" value="Genomic_DNA"/>
</dbReference>
<protein>
    <submittedName>
        <fullName evidence="1">Uncharacterized protein</fullName>
    </submittedName>
</protein>